<feature type="transmembrane region" description="Helical" evidence="1">
    <location>
        <begin position="12"/>
        <end position="35"/>
    </location>
</feature>
<comment type="caution">
    <text evidence="2">The sequence shown here is derived from an EMBL/GenBank/DDBJ whole genome shotgun (WGS) entry which is preliminary data.</text>
</comment>
<gene>
    <name evidence="2" type="ORF">SPARVUS_LOCUS15052423</name>
</gene>
<sequence length="61" mass="6464">MALGRKELTCVAIKGLTVCSFTVCCVVLSTVSTLFCSVQELPVMLSNHLVPGSNHRLGPSD</sequence>
<organism evidence="2 3">
    <name type="scientific">Staurois parvus</name>
    <dbReference type="NCBI Taxonomy" id="386267"/>
    <lineage>
        <taxon>Eukaryota</taxon>
        <taxon>Metazoa</taxon>
        <taxon>Chordata</taxon>
        <taxon>Craniata</taxon>
        <taxon>Vertebrata</taxon>
        <taxon>Euteleostomi</taxon>
        <taxon>Amphibia</taxon>
        <taxon>Batrachia</taxon>
        <taxon>Anura</taxon>
        <taxon>Neobatrachia</taxon>
        <taxon>Ranoidea</taxon>
        <taxon>Ranidae</taxon>
        <taxon>Staurois</taxon>
    </lineage>
</organism>
<keyword evidence="1" id="KW-0472">Membrane</keyword>
<evidence type="ECO:0000313" key="2">
    <source>
        <dbReference type="EMBL" id="CAI9614418.1"/>
    </source>
</evidence>
<keyword evidence="1" id="KW-1133">Transmembrane helix</keyword>
<dbReference type="Proteomes" id="UP001162483">
    <property type="component" value="Unassembled WGS sequence"/>
</dbReference>
<name>A0ABN9H3V2_9NEOB</name>
<keyword evidence="3" id="KW-1185">Reference proteome</keyword>
<keyword evidence="1" id="KW-0812">Transmembrane</keyword>
<accession>A0ABN9H3V2</accession>
<evidence type="ECO:0000313" key="3">
    <source>
        <dbReference type="Proteomes" id="UP001162483"/>
    </source>
</evidence>
<evidence type="ECO:0000256" key="1">
    <source>
        <dbReference type="SAM" id="Phobius"/>
    </source>
</evidence>
<proteinExistence type="predicted"/>
<protein>
    <submittedName>
        <fullName evidence="2">Uncharacterized protein</fullName>
    </submittedName>
</protein>
<reference evidence="2" key="1">
    <citation type="submission" date="2023-05" db="EMBL/GenBank/DDBJ databases">
        <authorList>
            <person name="Stuckert A."/>
        </authorList>
    </citation>
    <scope>NUCLEOTIDE SEQUENCE</scope>
</reference>
<dbReference type="EMBL" id="CATNWA010019674">
    <property type="protein sequence ID" value="CAI9614418.1"/>
    <property type="molecule type" value="Genomic_DNA"/>
</dbReference>